<evidence type="ECO:0000256" key="3">
    <source>
        <dbReference type="ARBA" id="ARBA00022989"/>
    </source>
</evidence>
<keyword evidence="5 10" id="KW-0472">Membrane</keyword>
<dbReference type="STRING" id="50429.A0A2B4S0J6"/>
<feature type="transmembrane region" description="Helical" evidence="10">
    <location>
        <begin position="33"/>
        <end position="54"/>
    </location>
</feature>
<keyword evidence="7 8" id="KW-0807">Transducer</keyword>
<reference evidence="13" key="1">
    <citation type="journal article" date="2017" name="bioRxiv">
        <title>Comparative analysis of the genomes of Stylophora pistillata and Acropora digitifera provides evidence for extensive differences between species of corals.</title>
        <authorList>
            <person name="Voolstra C.R."/>
            <person name="Li Y."/>
            <person name="Liew Y.J."/>
            <person name="Baumgarten S."/>
            <person name="Zoccola D."/>
            <person name="Flot J.-F."/>
            <person name="Tambutte S."/>
            <person name="Allemand D."/>
            <person name="Aranda M."/>
        </authorList>
    </citation>
    <scope>NUCLEOTIDE SEQUENCE [LARGE SCALE GENOMIC DNA]</scope>
</reference>
<evidence type="ECO:0000256" key="6">
    <source>
        <dbReference type="ARBA" id="ARBA00023170"/>
    </source>
</evidence>
<dbReference type="Pfam" id="PF00001">
    <property type="entry name" value="7tm_1"/>
    <property type="match status" value="1"/>
</dbReference>
<dbReference type="FunFam" id="1.20.1070.10:FF:000291">
    <property type="entry name" value="Predicted protein"/>
    <property type="match status" value="1"/>
</dbReference>
<gene>
    <name evidence="12" type="primary">Sstr4</name>
    <name evidence="12" type="ORF">AWC38_SpisGene13394</name>
</gene>
<dbReference type="OrthoDB" id="9445642at2759"/>
<dbReference type="GO" id="GO:0005886">
    <property type="term" value="C:plasma membrane"/>
    <property type="evidence" value="ECO:0007669"/>
    <property type="project" value="TreeGrafter"/>
</dbReference>
<comment type="caution">
    <text evidence="12">The sequence shown here is derived from an EMBL/GenBank/DDBJ whole genome shotgun (WGS) entry which is preliminary data.</text>
</comment>
<dbReference type="SUPFAM" id="SSF81321">
    <property type="entry name" value="Family A G protein-coupled receptor-like"/>
    <property type="match status" value="1"/>
</dbReference>
<evidence type="ECO:0000313" key="13">
    <source>
        <dbReference type="Proteomes" id="UP000225706"/>
    </source>
</evidence>
<keyword evidence="13" id="KW-1185">Reference proteome</keyword>
<dbReference type="InterPro" id="IPR017452">
    <property type="entry name" value="GPCR_Rhodpsn_7TM"/>
</dbReference>
<dbReference type="InterPro" id="IPR000276">
    <property type="entry name" value="GPCR_Rhodpsn"/>
</dbReference>
<feature type="transmembrane region" description="Helical" evidence="10">
    <location>
        <begin position="149"/>
        <end position="168"/>
    </location>
</feature>
<feature type="transmembrane region" description="Helical" evidence="10">
    <location>
        <begin position="110"/>
        <end position="128"/>
    </location>
</feature>
<accession>A0A2B4S0J6</accession>
<evidence type="ECO:0000256" key="10">
    <source>
        <dbReference type="SAM" id="Phobius"/>
    </source>
</evidence>
<evidence type="ECO:0000313" key="12">
    <source>
        <dbReference type="EMBL" id="PFX22088.1"/>
    </source>
</evidence>
<dbReference type="PROSITE" id="PS00237">
    <property type="entry name" value="G_PROTEIN_RECEP_F1_1"/>
    <property type="match status" value="1"/>
</dbReference>
<evidence type="ECO:0000256" key="2">
    <source>
        <dbReference type="ARBA" id="ARBA00022692"/>
    </source>
</evidence>
<dbReference type="PRINTS" id="PR00237">
    <property type="entry name" value="GPCRRHODOPSN"/>
</dbReference>
<keyword evidence="2 8" id="KW-0812">Transmembrane</keyword>
<evidence type="ECO:0000256" key="8">
    <source>
        <dbReference type="RuleBase" id="RU000688"/>
    </source>
</evidence>
<keyword evidence="4 8" id="KW-0297">G-protein coupled receptor</keyword>
<feature type="transmembrane region" description="Helical" evidence="10">
    <location>
        <begin position="66"/>
        <end position="90"/>
    </location>
</feature>
<protein>
    <submittedName>
        <fullName evidence="12">Somatostatin receptor type 4</fullName>
    </submittedName>
</protein>
<evidence type="ECO:0000259" key="11">
    <source>
        <dbReference type="PROSITE" id="PS50262"/>
    </source>
</evidence>
<dbReference type="Proteomes" id="UP000225706">
    <property type="component" value="Unassembled WGS sequence"/>
</dbReference>
<evidence type="ECO:0000256" key="7">
    <source>
        <dbReference type="ARBA" id="ARBA00023224"/>
    </source>
</evidence>
<evidence type="ECO:0000256" key="5">
    <source>
        <dbReference type="ARBA" id="ARBA00023136"/>
    </source>
</evidence>
<organism evidence="12 13">
    <name type="scientific">Stylophora pistillata</name>
    <name type="common">Smooth cauliflower coral</name>
    <dbReference type="NCBI Taxonomy" id="50429"/>
    <lineage>
        <taxon>Eukaryota</taxon>
        <taxon>Metazoa</taxon>
        <taxon>Cnidaria</taxon>
        <taxon>Anthozoa</taxon>
        <taxon>Hexacorallia</taxon>
        <taxon>Scleractinia</taxon>
        <taxon>Astrocoeniina</taxon>
        <taxon>Pocilloporidae</taxon>
        <taxon>Stylophora</taxon>
    </lineage>
</organism>
<sequence length="361" mass="41131">MAANNTSVPDMENSTSLSGQGPDVHGAKVWMTLAYTVIFIFGFFGNSCIIYIVATRARMKTTFNFLIVNMAIGDLLVSIFIMPFEVKFLYTGLTWLPGGFGSVTCKFVKFSGVLSIAATIITLVFISLDRYFAILHPFADVPVIRNTKLITSVIWISSWLYFSLYLVLFDSVPSADGSSWQCKMIWSYLSSDHMKQFEIARAYFMTTFVVLYLFALAIIATLYILIGRRLWSRVIPGVSTASQKRQNESSKRKVLRMLIIVVTIFALCWLPSHIMHLMNYFFTPTYIALISHQYVESSFYFLSHANSAINPCLYIFLNQRFNLEFRKLTRSLFCLPSKEDPLDPQSVYQKSTEGSMLMKTV</sequence>
<dbReference type="PANTHER" id="PTHR45695">
    <property type="entry name" value="LEUCOKININ RECEPTOR-RELATED"/>
    <property type="match status" value="1"/>
</dbReference>
<name>A0A2B4S0J6_STYPI</name>
<proteinExistence type="inferred from homology"/>
<evidence type="ECO:0000256" key="9">
    <source>
        <dbReference type="SAM" id="MobiDB-lite"/>
    </source>
</evidence>
<dbReference type="EMBL" id="LSMT01000251">
    <property type="protein sequence ID" value="PFX22088.1"/>
    <property type="molecule type" value="Genomic_DNA"/>
</dbReference>
<dbReference type="AlphaFoldDB" id="A0A2B4S0J6"/>
<dbReference type="SMART" id="SM01381">
    <property type="entry name" value="7TM_GPCR_Srsx"/>
    <property type="match status" value="1"/>
</dbReference>
<dbReference type="Gene3D" id="1.20.1070.10">
    <property type="entry name" value="Rhodopsin 7-helix transmembrane proteins"/>
    <property type="match status" value="1"/>
</dbReference>
<feature type="transmembrane region" description="Helical" evidence="10">
    <location>
        <begin position="202"/>
        <end position="226"/>
    </location>
</feature>
<feature type="compositionally biased region" description="Polar residues" evidence="9">
    <location>
        <begin position="1"/>
        <end position="19"/>
    </location>
</feature>
<feature type="region of interest" description="Disordered" evidence="9">
    <location>
        <begin position="1"/>
        <end position="21"/>
    </location>
</feature>
<keyword evidence="3 10" id="KW-1133">Transmembrane helix</keyword>
<feature type="transmembrane region" description="Helical" evidence="10">
    <location>
        <begin position="254"/>
        <end position="278"/>
    </location>
</feature>
<dbReference type="PROSITE" id="PS50262">
    <property type="entry name" value="G_PROTEIN_RECEP_F1_2"/>
    <property type="match status" value="1"/>
</dbReference>
<feature type="domain" description="G-protein coupled receptors family 1 profile" evidence="11">
    <location>
        <begin position="45"/>
        <end position="314"/>
    </location>
</feature>
<dbReference type="PANTHER" id="PTHR45695:SF9">
    <property type="entry name" value="LEUCOKININ RECEPTOR"/>
    <property type="match status" value="1"/>
</dbReference>
<comment type="similarity">
    <text evidence="8">Belongs to the G-protein coupled receptor 1 family.</text>
</comment>
<evidence type="ECO:0000256" key="4">
    <source>
        <dbReference type="ARBA" id="ARBA00023040"/>
    </source>
</evidence>
<comment type="subcellular location">
    <subcellularLocation>
        <location evidence="1">Membrane</location>
        <topology evidence="1">Multi-pass membrane protein</topology>
    </subcellularLocation>
</comment>
<evidence type="ECO:0000256" key="1">
    <source>
        <dbReference type="ARBA" id="ARBA00004141"/>
    </source>
</evidence>
<keyword evidence="6 8" id="KW-0675">Receptor</keyword>
<dbReference type="GO" id="GO:0004930">
    <property type="term" value="F:G protein-coupled receptor activity"/>
    <property type="evidence" value="ECO:0007669"/>
    <property type="project" value="UniProtKB-KW"/>
</dbReference>